<evidence type="ECO:0000256" key="1">
    <source>
        <dbReference type="SAM" id="MobiDB-lite"/>
    </source>
</evidence>
<feature type="compositionally biased region" description="Basic and acidic residues" evidence="1">
    <location>
        <begin position="120"/>
        <end position="140"/>
    </location>
</feature>
<feature type="compositionally biased region" description="Polar residues" evidence="1">
    <location>
        <begin position="44"/>
        <end position="54"/>
    </location>
</feature>
<protein>
    <submittedName>
        <fullName evidence="2">Uncharacterized protein</fullName>
    </submittedName>
</protein>
<evidence type="ECO:0000313" key="3">
    <source>
        <dbReference type="Proteomes" id="UP001221142"/>
    </source>
</evidence>
<feature type="region of interest" description="Disordered" evidence="1">
    <location>
        <begin position="1"/>
        <end position="83"/>
    </location>
</feature>
<keyword evidence="3" id="KW-1185">Reference proteome</keyword>
<feature type="compositionally biased region" description="Low complexity" evidence="1">
    <location>
        <begin position="154"/>
        <end position="171"/>
    </location>
</feature>
<dbReference type="Proteomes" id="UP001221142">
    <property type="component" value="Unassembled WGS sequence"/>
</dbReference>
<dbReference type="EMBL" id="JARKIF010000016">
    <property type="protein sequence ID" value="KAJ7621097.1"/>
    <property type="molecule type" value="Genomic_DNA"/>
</dbReference>
<gene>
    <name evidence="2" type="ORF">FB45DRAFT_928329</name>
</gene>
<evidence type="ECO:0000313" key="2">
    <source>
        <dbReference type="EMBL" id="KAJ7621097.1"/>
    </source>
</evidence>
<feature type="region of interest" description="Disordered" evidence="1">
    <location>
        <begin position="116"/>
        <end position="171"/>
    </location>
</feature>
<sequence>MADSSDSDFSLSKLSLHSNGSQSEDWDRSMSQDDSQPPSPGSQTRTFATTTPRNSVLFPANHEDDNATPGRGQTAGKGKRSLSELLRLHSEKGTDCRFTVEETAQLADVLNDWINADTSPYEKGDDFFERGSRDDLDLPKSKSQLAASRPRGQSDSSNNSRPPSAASMVKS</sequence>
<organism evidence="2 3">
    <name type="scientific">Roridomyces roridus</name>
    <dbReference type="NCBI Taxonomy" id="1738132"/>
    <lineage>
        <taxon>Eukaryota</taxon>
        <taxon>Fungi</taxon>
        <taxon>Dikarya</taxon>
        <taxon>Basidiomycota</taxon>
        <taxon>Agaricomycotina</taxon>
        <taxon>Agaricomycetes</taxon>
        <taxon>Agaricomycetidae</taxon>
        <taxon>Agaricales</taxon>
        <taxon>Marasmiineae</taxon>
        <taxon>Mycenaceae</taxon>
        <taxon>Roridomyces</taxon>
    </lineage>
</organism>
<reference evidence="2" key="1">
    <citation type="submission" date="2023-03" db="EMBL/GenBank/DDBJ databases">
        <title>Massive genome expansion in bonnet fungi (Mycena s.s.) driven by repeated elements and novel gene families across ecological guilds.</title>
        <authorList>
            <consortium name="Lawrence Berkeley National Laboratory"/>
            <person name="Harder C.B."/>
            <person name="Miyauchi S."/>
            <person name="Viragh M."/>
            <person name="Kuo A."/>
            <person name="Thoen E."/>
            <person name="Andreopoulos B."/>
            <person name="Lu D."/>
            <person name="Skrede I."/>
            <person name="Drula E."/>
            <person name="Henrissat B."/>
            <person name="Morin E."/>
            <person name="Kohler A."/>
            <person name="Barry K."/>
            <person name="LaButti K."/>
            <person name="Morin E."/>
            <person name="Salamov A."/>
            <person name="Lipzen A."/>
            <person name="Mereny Z."/>
            <person name="Hegedus B."/>
            <person name="Baldrian P."/>
            <person name="Stursova M."/>
            <person name="Weitz H."/>
            <person name="Taylor A."/>
            <person name="Grigoriev I.V."/>
            <person name="Nagy L.G."/>
            <person name="Martin F."/>
            <person name="Kauserud H."/>
        </authorList>
    </citation>
    <scope>NUCLEOTIDE SEQUENCE</scope>
    <source>
        <strain evidence="2">9284</strain>
    </source>
</reference>
<dbReference type="AlphaFoldDB" id="A0AAD7BH83"/>
<name>A0AAD7BH83_9AGAR</name>
<comment type="caution">
    <text evidence="2">The sequence shown here is derived from an EMBL/GenBank/DDBJ whole genome shotgun (WGS) entry which is preliminary data.</text>
</comment>
<feature type="compositionally biased region" description="Low complexity" evidence="1">
    <location>
        <begin position="1"/>
        <end position="18"/>
    </location>
</feature>
<accession>A0AAD7BH83</accession>
<proteinExistence type="predicted"/>